<accession>A0ABW9ET65</accession>
<dbReference type="PROSITE" id="PS50928">
    <property type="entry name" value="ABC_TM1"/>
    <property type="match status" value="1"/>
</dbReference>
<evidence type="ECO:0000256" key="8">
    <source>
        <dbReference type="RuleBase" id="RU363032"/>
    </source>
</evidence>
<feature type="transmembrane region" description="Helical" evidence="8">
    <location>
        <begin position="136"/>
        <end position="154"/>
    </location>
</feature>
<evidence type="ECO:0000256" key="6">
    <source>
        <dbReference type="ARBA" id="ARBA00022989"/>
    </source>
</evidence>
<feature type="transmembrane region" description="Helical" evidence="8">
    <location>
        <begin position="228"/>
        <end position="255"/>
    </location>
</feature>
<keyword evidence="12" id="KW-1185">Reference proteome</keyword>
<keyword evidence="5 8" id="KW-0812">Transmembrane</keyword>
<dbReference type="InterPro" id="IPR000515">
    <property type="entry name" value="MetI-like"/>
</dbReference>
<protein>
    <submittedName>
        <fullName evidence="11">Glycine betaine/L-proline ABC transporter permease ProW</fullName>
    </submittedName>
</protein>
<dbReference type="PANTHER" id="PTHR47737:SF1">
    <property type="entry name" value="GLYCINE BETAINE_PROLINE BETAINE TRANSPORT SYSTEM PERMEASE PROTEIN PROW"/>
    <property type="match status" value="1"/>
</dbReference>
<evidence type="ECO:0000259" key="10">
    <source>
        <dbReference type="PROSITE" id="PS50928"/>
    </source>
</evidence>
<sequence length="392" mass="41568">MSDQIQNSIPVDSNPWATDAATSVAPAATDSTQTLSAAADPWGASMAEGSRAAGSASHEVASQAVQSQAAQSTDWLNSAPAAAPEHFSLMDPFHNTWVPLDSWVTHGIDWVVLHFRPLFQGIRVPVDFILSGFQHLLLGMPAPVAILVFALIAWQFSTLGMGVATLVSLIAIGAIGAWSQAMVTLALVLTSLFFCILIGLPLGIWLARSNNAARIIRPLLDAMQTTPAFVYLVPIVMLFGIGNVPGVVVTIIFALPPIVRLTILGIKQVPEDLIEAAESFGANPRQMLFKVQLPLAMPTIMAGVNQTLMLALSMVVIASMIAVGGLGQMVLRGIGRLDMGLAAVGGVGIVILAIILDRLTQSLGRDRRSKGISRWYATGPIGLITKPFRNTK</sequence>
<feature type="transmembrane region" description="Helical" evidence="8">
    <location>
        <begin position="185"/>
        <end position="208"/>
    </location>
</feature>
<dbReference type="Pfam" id="PF00528">
    <property type="entry name" value="BPD_transp_1"/>
    <property type="match status" value="1"/>
</dbReference>
<keyword evidence="3" id="KW-1003">Cell membrane</keyword>
<name>A0ABW9ET65_9GAMM</name>
<dbReference type="NCBIfam" id="NF008196">
    <property type="entry name" value="PRK10952.1"/>
    <property type="match status" value="1"/>
</dbReference>
<evidence type="ECO:0000256" key="5">
    <source>
        <dbReference type="ARBA" id="ARBA00022692"/>
    </source>
</evidence>
<feature type="transmembrane region" description="Helical" evidence="8">
    <location>
        <begin position="307"/>
        <end position="327"/>
    </location>
</feature>
<feature type="compositionally biased region" description="Polar residues" evidence="9">
    <location>
        <begin position="1"/>
        <end position="11"/>
    </location>
</feature>
<evidence type="ECO:0000313" key="11">
    <source>
        <dbReference type="EMBL" id="MFM1344955.1"/>
    </source>
</evidence>
<evidence type="ECO:0000256" key="9">
    <source>
        <dbReference type="SAM" id="MobiDB-lite"/>
    </source>
</evidence>
<organism evidence="11 12">
    <name type="scientific">Yersinia proxima</name>
    <dbReference type="NCBI Taxonomy" id="2890316"/>
    <lineage>
        <taxon>Bacteria</taxon>
        <taxon>Pseudomonadati</taxon>
        <taxon>Pseudomonadota</taxon>
        <taxon>Gammaproteobacteria</taxon>
        <taxon>Enterobacterales</taxon>
        <taxon>Yersiniaceae</taxon>
        <taxon>Yersinia</taxon>
    </lineage>
</organism>
<dbReference type="RefSeq" id="WP_408573264.1">
    <property type="nucleotide sequence ID" value="NZ_JBBEST010000001.1"/>
</dbReference>
<keyword evidence="2 8" id="KW-0813">Transport</keyword>
<comment type="subcellular location">
    <subcellularLocation>
        <location evidence="1">Cell inner membrane</location>
        <topology evidence="1">Multi-pass membrane protein</topology>
    </subcellularLocation>
    <subcellularLocation>
        <location evidence="8">Cell membrane</location>
        <topology evidence="8">Multi-pass membrane protein</topology>
    </subcellularLocation>
</comment>
<dbReference type="SUPFAM" id="SSF161098">
    <property type="entry name" value="MetI-like"/>
    <property type="match status" value="1"/>
</dbReference>
<dbReference type="Proteomes" id="UP001629523">
    <property type="component" value="Unassembled WGS sequence"/>
</dbReference>
<feature type="transmembrane region" description="Helical" evidence="8">
    <location>
        <begin position="339"/>
        <end position="360"/>
    </location>
</feature>
<dbReference type="PANTHER" id="PTHR47737">
    <property type="entry name" value="GLYCINE BETAINE/PROLINE BETAINE TRANSPORT SYSTEM PERMEASE PROTEIN PROW"/>
    <property type="match status" value="1"/>
</dbReference>
<feature type="transmembrane region" description="Helical" evidence="8">
    <location>
        <begin position="160"/>
        <end position="178"/>
    </location>
</feature>
<comment type="caution">
    <text evidence="11">The sequence shown here is derived from an EMBL/GenBank/DDBJ whole genome shotgun (WGS) entry which is preliminary data.</text>
</comment>
<feature type="compositionally biased region" description="Low complexity" evidence="9">
    <location>
        <begin position="17"/>
        <end position="32"/>
    </location>
</feature>
<feature type="region of interest" description="Disordered" evidence="9">
    <location>
        <begin position="1"/>
        <end position="36"/>
    </location>
</feature>
<dbReference type="Gene3D" id="1.10.3720.10">
    <property type="entry name" value="MetI-like"/>
    <property type="match status" value="1"/>
</dbReference>
<evidence type="ECO:0000256" key="1">
    <source>
        <dbReference type="ARBA" id="ARBA00004429"/>
    </source>
</evidence>
<reference evidence="11 12" key="1">
    <citation type="journal article" date="2024" name="Infect. Genet. Evol.">
        <title>Characteristics and comparative genome analysis of Yersinia enterocolitica and related species associated with human infections in Switzerland 2019-2023.</title>
        <authorList>
            <person name="Stevens M.J.A."/>
            <person name="Horlbog J.A."/>
            <person name="Diethelm A."/>
            <person name="Stephan R."/>
            <person name="Nuesch-Inderbinen M."/>
        </authorList>
    </citation>
    <scope>NUCLEOTIDE SEQUENCE [LARGE SCALE GENOMIC DNA]</scope>
    <source>
        <strain evidence="11 12">N20-0302</strain>
    </source>
</reference>
<keyword evidence="7 8" id="KW-0472">Membrane</keyword>
<evidence type="ECO:0000313" key="12">
    <source>
        <dbReference type="Proteomes" id="UP001629523"/>
    </source>
</evidence>
<evidence type="ECO:0000256" key="4">
    <source>
        <dbReference type="ARBA" id="ARBA00022519"/>
    </source>
</evidence>
<dbReference type="CDD" id="cd06261">
    <property type="entry name" value="TM_PBP2"/>
    <property type="match status" value="1"/>
</dbReference>
<gene>
    <name evidence="11" type="primary">proW</name>
    <name evidence="11" type="ORF">WFP14_00075</name>
</gene>
<evidence type="ECO:0000256" key="3">
    <source>
        <dbReference type="ARBA" id="ARBA00022475"/>
    </source>
</evidence>
<dbReference type="EMBL" id="JBBEST010000001">
    <property type="protein sequence ID" value="MFM1344955.1"/>
    <property type="molecule type" value="Genomic_DNA"/>
</dbReference>
<evidence type="ECO:0000256" key="2">
    <source>
        <dbReference type="ARBA" id="ARBA00022448"/>
    </source>
</evidence>
<proteinExistence type="inferred from homology"/>
<dbReference type="InterPro" id="IPR035906">
    <property type="entry name" value="MetI-like_sf"/>
</dbReference>
<evidence type="ECO:0000256" key="7">
    <source>
        <dbReference type="ARBA" id="ARBA00023136"/>
    </source>
</evidence>
<keyword evidence="6 8" id="KW-1133">Transmembrane helix</keyword>
<feature type="domain" description="ABC transmembrane type-1" evidence="10">
    <location>
        <begin position="181"/>
        <end position="360"/>
    </location>
</feature>
<comment type="similarity">
    <text evidence="8">Belongs to the binding-protein-dependent transport system permease family.</text>
</comment>
<keyword evidence="4" id="KW-0997">Cell inner membrane</keyword>